<dbReference type="InterPro" id="IPR001537">
    <property type="entry name" value="SpoU_MeTrfase"/>
</dbReference>
<proteinExistence type="inferred from homology"/>
<evidence type="ECO:0000313" key="7">
    <source>
        <dbReference type="Proteomes" id="UP000236893"/>
    </source>
</evidence>
<dbReference type="PANTHER" id="PTHR43191:SF2">
    <property type="entry name" value="RRNA METHYLTRANSFERASE 3, MITOCHONDRIAL"/>
    <property type="match status" value="1"/>
</dbReference>
<name>A0A2S5A8Y6_9SPHI</name>
<dbReference type="InterPro" id="IPR051259">
    <property type="entry name" value="rRNA_Methyltransferase"/>
</dbReference>
<dbReference type="GO" id="GO:0008173">
    <property type="term" value="F:RNA methyltransferase activity"/>
    <property type="evidence" value="ECO:0007669"/>
    <property type="project" value="InterPro"/>
</dbReference>
<feature type="domain" description="tRNA/rRNA methyltransferase SpoU type" evidence="4">
    <location>
        <begin position="114"/>
        <end position="252"/>
    </location>
</feature>
<dbReference type="RefSeq" id="WP_103787088.1">
    <property type="nucleotide sequence ID" value="NZ_PQVF01000001.1"/>
</dbReference>
<dbReference type="EMBL" id="PQVF01000001">
    <property type="protein sequence ID" value="POY38986.1"/>
    <property type="molecule type" value="Genomic_DNA"/>
</dbReference>
<dbReference type="InterPro" id="IPR053888">
    <property type="entry name" value="MRM3-like_sub_bind"/>
</dbReference>
<evidence type="ECO:0000259" key="5">
    <source>
        <dbReference type="Pfam" id="PF22435"/>
    </source>
</evidence>
<dbReference type="InterPro" id="IPR029026">
    <property type="entry name" value="tRNA_m1G_MTases_N"/>
</dbReference>
<evidence type="ECO:0000256" key="2">
    <source>
        <dbReference type="ARBA" id="ARBA00022603"/>
    </source>
</evidence>
<dbReference type="SUPFAM" id="SSF75217">
    <property type="entry name" value="alpha/beta knot"/>
    <property type="match status" value="1"/>
</dbReference>
<dbReference type="Gene3D" id="3.30.1330.30">
    <property type="match status" value="1"/>
</dbReference>
<evidence type="ECO:0000259" key="4">
    <source>
        <dbReference type="Pfam" id="PF00588"/>
    </source>
</evidence>
<keyword evidence="2 6" id="KW-0489">Methyltransferase</keyword>
<dbReference type="GO" id="GO:0032259">
    <property type="term" value="P:methylation"/>
    <property type="evidence" value="ECO:0007669"/>
    <property type="project" value="UniProtKB-KW"/>
</dbReference>
<evidence type="ECO:0000313" key="6">
    <source>
        <dbReference type="EMBL" id="POY38986.1"/>
    </source>
</evidence>
<organism evidence="6 7">
    <name type="scientific">Solitalea longa</name>
    <dbReference type="NCBI Taxonomy" id="2079460"/>
    <lineage>
        <taxon>Bacteria</taxon>
        <taxon>Pseudomonadati</taxon>
        <taxon>Bacteroidota</taxon>
        <taxon>Sphingobacteriia</taxon>
        <taxon>Sphingobacteriales</taxon>
        <taxon>Sphingobacteriaceae</taxon>
        <taxon>Solitalea</taxon>
    </lineage>
</organism>
<feature type="domain" description="MRM3-like substrate binding" evidence="5">
    <location>
        <begin position="10"/>
        <end position="94"/>
    </location>
</feature>
<gene>
    <name evidence="6" type="ORF">C3K47_00350</name>
</gene>
<dbReference type="GO" id="GO:0003723">
    <property type="term" value="F:RNA binding"/>
    <property type="evidence" value="ECO:0007669"/>
    <property type="project" value="InterPro"/>
</dbReference>
<keyword evidence="3 6" id="KW-0808">Transferase</keyword>
<dbReference type="GO" id="GO:0006396">
    <property type="term" value="P:RNA processing"/>
    <property type="evidence" value="ECO:0007669"/>
    <property type="project" value="InterPro"/>
</dbReference>
<dbReference type="SUPFAM" id="SSF55315">
    <property type="entry name" value="L30e-like"/>
    <property type="match status" value="1"/>
</dbReference>
<comment type="similarity">
    <text evidence="1">Belongs to the class IV-like SAM-binding methyltransferase superfamily. RNA methyltransferase TrmH family.</text>
</comment>
<dbReference type="OrthoDB" id="9794400at2"/>
<accession>A0A2S5A8Y6</accession>
<dbReference type="InterPro" id="IPR029064">
    <property type="entry name" value="Ribosomal_eL30-like_sf"/>
</dbReference>
<comment type="caution">
    <text evidence="6">The sequence shown here is derived from an EMBL/GenBank/DDBJ whole genome shotgun (WGS) entry which is preliminary data.</text>
</comment>
<keyword evidence="7" id="KW-1185">Reference proteome</keyword>
<dbReference type="CDD" id="cd18104">
    <property type="entry name" value="SpoU-like_RNA-MTase"/>
    <property type="match status" value="1"/>
</dbReference>
<sequence>MHEILSSTQNPKIKNVLKLQEKSSERRKQNLIVFEGNRELGLALDAGFKIKTLFVCQEVWGDERIEGVSQRDIFYISKEVFDKIAYREGSDGLIIIAEPQYHSLETLKLPKNPFLIILEAVEKPGNLGAILRTADAAQVDAVIVCDPRTDIYNPNAIRSSVGCVFTTQIVASTSDEVLEWLKARGIVSYAAALTATEFYHETDMAKPCAIVMGTEATGLTDKWLNGADKQIKIPMRGKIDSLNVSTSTAILAFEAMRQRGF</sequence>
<dbReference type="InterPro" id="IPR029028">
    <property type="entry name" value="Alpha/beta_knot_MTases"/>
</dbReference>
<dbReference type="Pfam" id="PF00588">
    <property type="entry name" value="SpoU_methylase"/>
    <property type="match status" value="1"/>
</dbReference>
<dbReference type="Gene3D" id="3.40.1280.10">
    <property type="match status" value="1"/>
</dbReference>
<dbReference type="Proteomes" id="UP000236893">
    <property type="component" value="Unassembled WGS sequence"/>
</dbReference>
<dbReference type="PANTHER" id="PTHR43191">
    <property type="entry name" value="RRNA METHYLTRANSFERASE 3"/>
    <property type="match status" value="1"/>
</dbReference>
<dbReference type="Pfam" id="PF22435">
    <property type="entry name" value="MRM3-like_sub_bind"/>
    <property type="match status" value="1"/>
</dbReference>
<evidence type="ECO:0000256" key="1">
    <source>
        <dbReference type="ARBA" id="ARBA00007228"/>
    </source>
</evidence>
<dbReference type="AlphaFoldDB" id="A0A2S5A8Y6"/>
<reference evidence="6 7" key="1">
    <citation type="submission" date="2018-01" db="EMBL/GenBank/DDBJ databases">
        <authorList>
            <person name="Gaut B.S."/>
            <person name="Morton B.R."/>
            <person name="Clegg M.T."/>
            <person name="Duvall M.R."/>
        </authorList>
    </citation>
    <scope>NUCLEOTIDE SEQUENCE [LARGE SCALE GENOMIC DNA]</scope>
    <source>
        <strain evidence="6 7">HR-AV</strain>
    </source>
</reference>
<evidence type="ECO:0000256" key="3">
    <source>
        <dbReference type="ARBA" id="ARBA00022679"/>
    </source>
</evidence>
<protein>
    <submittedName>
        <fullName evidence="6">rRNA methyltransferase</fullName>
    </submittedName>
</protein>